<feature type="transmembrane region" description="Helical" evidence="6">
    <location>
        <begin position="27"/>
        <end position="49"/>
    </location>
</feature>
<comment type="caution">
    <text evidence="8">The sequence shown here is derived from an EMBL/GenBank/DDBJ whole genome shotgun (WGS) entry which is preliminary data.</text>
</comment>
<keyword evidence="2 6" id="KW-1003">Cell membrane</keyword>
<dbReference type="PANTHER" id="PTHR12677:SF59">
    <property type="entry name" value="GOLGI APPARATUS MEMBRANE PROTEIN TVP38-RELATED"/>
    <property type="match status" value="1"/>
</dbReference>
<dbReference type="InterPro" id="IPR032816">
    <property type="entry name" value="VTT_dom"/>
</dbReference>
<evidence type="ECO:0000259" key="7">
    <source>
        <dbReference type="Pfam" id="PF09335"/>
    </source>
</evidence>
<dbReference type="GO" id="GO:0005886">
    <property type="term" value="C:plasma membrane"/>
    <property type="evidence" value="ECO:0007669"/>
    <property type="project" value="UniProtKB-SubCell"/>
</dbReference>
<organism evidence="8 9">
    <name type="scientific">Luoshenia tenuis</name>
    <dbReference type="NCBI Taxonomy" id="2763654"/>
    <lineage>
        <taxon>Bacteria</taxon>
        <taxon>Bacillati</taxon>
        <taxon>Bacillota</taxon>
        <taxon>Clostridia</taxon>
        <taxon>Christensenellales</taxon>
        <taxon>Christensenellaceae</taxon>
        <taxon>Luoshenia</taxon>
    </lineage>
</organism>
<name>A0A926CYC5_9FIRM</name>
<keyword evidence="9" id="KW-1185">Reference proteome</keyword>
<comment type="subcellular location">
    <subcellularLocation>
        <location evidence="1 6">Cell membrane</location>
        <topology evidence="1 6">Multi-pass membrane protein</topology>
    </subcellularLocation>
</comment>
<evidence type="ECO:0000256" key="6">
    <source>
        <dbReference type="RuleBase" id="RU366058"/>
    </source>
</evidence>
<evidence type="ECO:0000256" key="1">
    <source>
        <dbReference type="ARBA" id="ARBA00004651"/>
    </source>
</evidence>
<feature type="transmembrane region" description="Helical" evidence="6">
    <location>
        <begin position="214"/>
        <end position="238"/>
    </location>
</feature>
<dbReference type="EMBL" id="JACRSO010000001">
    <property type="protein sequence ID" value="MBC8527971.1"/>
    <property type="molecule type" value="Genomic_DNA"/>
</dbReference>
<feature type="domain" description="VTT" evidence="7">
    <location>
        <begin position="89"/>
        <end position="206"/>
    </location>
</feature>
<keyword evidence="3 6" id="KW-0812">Transmembrane</keyword>
<dbReference type="InterPro" id="IPR015414">
    <property type="entry name" value="TMEM64"/>
</dbReference>
<evidence type="ECO:0000313" key="9">
    <source>
        <dbReference type="Proteomes" id="UP000654279"/>
    </source>
</evidence>
<dbReference type="AlphaFoldDB" id="A0A926CYC5"/>
<evidence type="ECO:0000256" key="3">
    <source>
        <dbReference type="ARBA" id="ARBA00022692"/>
    </source>
</evidence>
<feature type="transmembrane region" description="Helical" evidence="6">
    <location>
        <begin position="70"/>
        <end position="90"/>
    </location>
</feature>
<evidence type="ECO:0000256" key="2">
    <source>
        <dbReference type="ARBA" id="ARBA00022475"/>
    </source>
</evidence>
<keyword evidence="4 6" id="KW-1133">Transmembrane helix</keyword>
<dbReference type="Pfam" id="PF09335">
    <property type="entry name" value="VTT_dom"/>
    <property type="match status" value="1"/>
</dbReference>
<dbReference type="RefSeq" id="WP_249284041.1">
    <property type="nucleotide sequence ID" value="NZ_JACRSO010000001.1"/>
</dbReference>
<evidence type="ECO:0000313" key="8">
    <source>
        <dbReference type="EMBL" id="MBC8527971.1"/>
    </source>
</evidence>
<evidence type="ECO:0000256" key="4">
    <source>
        <dbReference type="ARBA" id="ARBA00022989"/>
    </source>
</evidence>
<dbReference type="Proteomes" id="UP000654279">
    <property type="component" value="Unassembled WGS sequence"/>
</dbReference>
<proteinExistence type="inferred from homology"/>
<dbReference type="PANTHER" id="PTHR12677">
    <property type="entry name" value="GOLGI APPARATUS MEMBRANE PROTEIN TVP38-RELATED"/>
    <property type="match status" value="1"/>
</dbReference>
<feature type="transmembrane region" description="Helical" evidence="6">
    <location>
        <begin position="157"/>
        <end position="178"/>
    </location>
</feature>
<accession>A0A926CYC5</accession>
<comment type="similarity">
    <text evidence="6">Belongs to the TVP38/TMEM64 family.</text>
</comment>
<sequence>MDKPQQEEFRQDAPEAVDAAYIKKRKIVSIVSLAIFIALFAWLTFAVGGPLVQLAQEPEKFRAWIDEKGMLGQLLFIGMQVLQVVIAMIPGEVLEVGAGYAFGAWEGTLLCMVGVAIGSTLIFLLTKRFGLKLVEAFVPREKLQELKFFKKEKRLELLIFLVFFIPGTPKDLLTYFAGLTPIKLSRFLILTSIARIPSIVSSTFGGHALGEQNYTFAIIVFAVTGLVSLLGLGAYGLLMKHKNKQAQIEEAHGAQENEEQ</sequence>
<protein>
    <recommendedName>
        <fullName evidence="6">TVP38/TMEM64 family membrane protein</fullName>
    </recommendedName>
</protein>
<evidence type="ECO:0000256" key="5">
    <source>
        <dbReference type="ARBA" id="ARBA00023136"/>
    </source>
</evidence>
<feature type="transmembrane region" description="Helical" evidence="6">
    <location>
        <begin position="102"/>
        <end position="125"/>
    </location>
</feature>
<reference evidence="8" key="1">
    <citation type="submission" date="2020-08" db="EMBL/GenBank/DDBJ databases">
        <title>Genome public.</title>
        <authorList>
            <person name="Liu C."/>
            <person name="Sun Q."/>
        </authorList>
    </citation>
    <scope>NUCLEOTIDE SEQUENCE</scope>
    <source>
        <strain evidence="8">NSJ-44</strain>
    </source>
</reference>
<gene>
    <name evidence="8" type="ORF">H8699_00775</name>
</gene>
<keyword evidence="5 6" id="KW-0472">Membrane</keyword>